<dbReference type="Pfam" id="PF01363">
    <property type="entry name" value="FYVE"/>
    <property type="match status" value="1"/>
</dbReference>
<comment type="subcellular location">
    <subcellularLocation>
        <location evidence="1">Endosome membrane</location>
        <topology evidence="1">Peripheral membrane protein</topology>
        <orientation evidence="1">Cytoplasmic side</orientation>
    </subcellularLocation>
</comment>
<evidence type="ECO:0000256" key="7">
    <source>
        <dbReference type="ARBA" id="ARBA00022833"/>
    </source>
</evidence>
<evidence type="ECO:0000256" key="3">
    <source>
        <dbReference type="ARBA" id="ARBA00017753"/>
    </source>
</evidence>
<feature type="compositionally biased region" description="Pro residues" evidence="9">
    <location>
        <begin position="452"/>
        <end position="462"/>
    </location>
</feature>
<dbReference type="SUPFAM" id="SSF48464">
    <property type="entry name" value="ENTH/VHS domain"/>
    <property type="match status" value="1"/>
</dbReference>
<organism evidence="12 13">
    <name type="scientific">Vanrija humicola</name>
    <name type="common">Yeast</name>
    <name type="synonym">Cryptococcus humicola</name>
    <dbReference type="NCBI Taxonomy" id="5417"/>
    <lineage>
        <taxon>Eukaryota</taxon>
        <taxon>Fungi</taxon>
        <taxon>Dikarya</taxon>
        <taxon>Basidiomycota</taxon>
        <taxon>Agaricomycotina</taxon>
        <taxon>Tremellomycetes</taxon>
        <taxon>Trichosporonales</taxon>
        <taxon>Trichosporonaceae</taxon>
        <taxon>Vanrija</taxon>
    </lineage>
</organism>
<dbReference type="Gene3D" id="3.30.40.10">
    <property type="entry name" value="Zinc/RING finger domain, C3HC4 (zinc finger)"/>
    <property type="match status" value="1"/>
</dbReference>
<dbReference type="PROSITE" id="PS50178">
    <property type="entry name" value="ZF_FYVE"/>
    <property type="match status" value="1"/>
</dbReference>
<dbReference type="GO" id="GO:0007034">
    <property type="term" value="P:vacuolar transport"/>
    <property type="evidence" value="ECO:0007669"/>
    <property type="project" value="UniProtKB-ARBA"/>
</dbReference>
<feature type="compositionally biased region" description="Low complexity" evidence="9">
    <location>
        <begin position="552"/>
        <end position="576"/>
    </location>
</feature>
<evidence type="ECO:0000313" key="12">
    <source>
        <dbReference type="EMBL" id="TXT08618.1"/>
    </source>
</evidence>
<comment type="similarity">
    <text evidence="2">Belongs to the VPS27 family.</text>
</comment>
<sequence>MSWLWGSSTNAEYEEAVEKACSPLKLPYPQGEDIALNLEITDMIRSKAVEPKPAMQALKQRVASKNGRVQMYALNLVDTCIKNGGDHFLEEIASKEFVDEVAGLIRSSSTNPEVKTMALGFFQQWAIAFQNKKDLAFLVDVYHELKNSGIKFPPAPASQNAHLFETTTAPKWVDSDVCMRCRTPFTFTNRKHHCRNCGKVFDQQCSSHNMTLPRFGIKEEVRVCDGCWIAAGKNKPAPAVPARTPRSRHHYDADLQRAIELSLAQSQPGGLIGSEPPLALKSGSADDDDEQLRLAIEASLREYNARPSAPIGSEEPEFKPLPTFDLAPRETETILTFSNTLDQMAAYGERDLRRFPHAHILHDQAYALGPKLQRNSEEKTTKAQMLAEMQGKLSEAVTLYGQILDGQQAYAARKAQEAQQQQYAQQYQQAYGYQQPYGQAYPAANGYYVPPGPQAYRPPPQAAPAQAAPSAPSIYPSMPTQAPYQQYQQHWAPPTASRQASYAAPSPVAAQAPSAPPHAALQPHAPQQVAEPQQWAAPEPSLPSAPPPVDMASHPSASPTSTTATLPLAPSAPARSASYTSPVAATAPLATSPLASPSISSPQRAQAGLFAAPPQQHAAPSAPAADPAPVVAPAAAAHNAWAGEPTKAGQFYSASMFPSAPEGGLEVPAAPALEKPREEALLIEL</sequence>
<dbReference type="InterPro" id="IPR003903">
    <property type="entry name" value="UIM_dom"/>
</dbReference>
<dbReference type="Proteomes" id="UP000473826">
    <property type="component" value="Unassembled WGS sequence"/>
</dbReference>
<dbReference type="SMART" id="SM00726">
    <property type="entry name" value="UIM"/>
    <property type="match status" value="2"/>
</dbReference>
<feature type="compositionally biased region" description="Low complexity" evidence="9">
    <location>
        <begin position="463"/>
        <end position="479"/>
    </location>
</feature>
<accession>A0A7D8YXD5</accession>
<proteinExistence type="inferred from homology"/>
<dbReference type="SMART" id="SM00288">
    <property type="entry name" value="VHS"/>
    <property type="match status" value="1"/>
</dbReference>
<evidence type="ECO:0000313" key="13">
    <source>
        <dbReference type="Proteomes" id="UP000473826"/>
    </source>
</evidence>
<dbReference type="GO" id="GO:0031623">
    <property type="term" value="P:receptor internalization"/>
    <property type="evidence" value="ECO:0007669"/>
    <property type="project" value="TreeGrafter"/>
</dbReference>
<dbReference type="Pfam" id="PF00790">
    <property type="entry name" value="VHS"/>
    <property type="match status" value="1"/>
</dbReference>
<feature type="compositionally biased region" description="Pro residues" evidence="9">
    <location>
        <begin position="540"/>
        <end position="549"/>
    </location>
</feature>
<keyword evidence="5" id="KW-0967">Endosome</keyword>
<evidence type="ECO:0000256" key="5">
    <source>
        <dbReference type="ARBA" id="ARBA00022753"/>
    </source>
</evidence>
<evidence type="ECO:0000256" key="4">
    <source>
        <dbReference type="ARBA" id="ARBA00022723"/>
    </source>
</evidence>
<evidence type="ECO:0000256" key="1">
    <source>
        <dbReference type="ARBA" id="ARBA00004125"/>
    </source>
</evidence>
<dbReference type="Gene3D" id="1.25.40.90">
    <property type="match status" value="1"/>
</dbReference>
<dbReference type="CDD" id="cd16979">
    <property type="entry name" value="VHS_Vps27"/>
    <property type="match status" value="1"/>
</dbReference>
<dbReference type="PROSITE" id="PS50179">
    <property type="entry name" value="VHS"/>
    <property type="match status" value="1"/>
</dbReference>
<dbReference type="Gene3D" id="1.20.5.1940">
    <property type="match status" value="1"/>
</dbReference>
<feature type="compositionally biased region" description="Low complexity" evidence="9">
    <location>
        <begin position="499"/>
        <end position="530"/>
    </location>
</feature>
<evidence type="ECO:0000259" key="11">
    <source>
        <dbReference type="PROSITE" id="PS50179"/>
    </source>
</evidence>
<keyword evidence="4" id="KW-0479">Metal-binding</keyword>
<dbReference type="PANTHER" id="PTHR46275:SF1">
    <property type="entry name" value="HEPATOCYTE GROWTH FACTOR-REGULATED TYROSINE KINASE SUBSTRATE"/>
    <property type="match status" value="1"/>
</dbReference>
<dbReference type="EMBL" id="QKWK01000007">
    <property type="protein sequence ID" value="TXT08618.1"/>
    <property type="molecule type" value="Genomic_DNA"/>
</dbReference>
<feature type="compositionally biased region" description="Low complexity" evidence="9">
    <location>
        <begin position="611"/>
        <end position="626"/>
    </location>
</feature>
<dbReference type="PANTHER" id="PTHR46275">
    <property type="entry name" value="HEPATOCYTE GROWTH FACTOR-REGULATED TYROSINE KINASE SUBSTRATE"/>
    <property type="match status" value="1"/>
</dbReference>
<dbReference type="InterPro" id="IPR002014">
    <property type="entry name" value="VHS_dom"/>
</dbReference>
<dbReference type="GO" id="GO:0043130">
    <property type="term" value="F:ubiquitin binding"/>
    <property type="evidence" value="ECO:0007669"/>
    <property type="project" value="InterPro"/>
</dbReference>
<evidence type="ECO:0000256" key="9">
    <source>
        <dbReference type="SAM" id="MobiDB-lite"/>
    </source>
</evidence>
<feature type="region of interest" description="Disordered" evidence="9">
    <location>
        <begin position="594"/>
        <end position="626"/>
    </location>
</feature>
<evidence type="ECO:0000256" key="6">
    <source>
        <dbReference type="ARBA" id="ARBA00022771"/>
    </source>
</evidence>
<dbReference type="GO" id="GO:0005769">
    <property type="term" value="C:early endosome"/>
    <property type="evidence" value="ECO:0007669"/>
    <property type="project" value="TreeGrafter"/>
</dbReference>
<dbReference type="InterPro" id="IPR013083">
    <property type="entry name" value="Znf_RING/FYVE/PHD"/>
</dbReference>
<keyword evidence="7" id="KW-0862">Zinc</keyword>
<dbReference type="AlphaFoldDB" id="A0A7D8YXD5"/>
<dbReference type="InterPro" id="IPR011011">
    <property type="entry name" value="Znf_FYVE_PHD"/>
</dbReference>
<name>A0A7D8YXD5_VANHU</name>
<dbReference type="InterPro" id="IPR000306">
    <property type="entry name" value="Znf_FYVE"/>
</dbReference>
<dbReference type="Pfam" id="PF02809">
    <property type="entry name" value="UIM"/>
    <property type="match status" value="2"/>
</dbReference>
<dbReference type="GO" id="GO:0032456">
    <property type="term" value="P:endocytic recycling"/>
    <property type="evidence" value="ECO:0007669"/>
    <property type="project" value="TreeGrafter"/>
</dbReference>
<gene>
    <name evidence="12" type="ORF">VHUM_02746</name>
</gene>
<dbReference type="OrthoDB" id="957735at2759"/>
<dbReference type="InterPro" id="IPR008942">
    <property type="entry name" value="ENTH_VHS"/>
</dbReference>
<dbReference type="GO" id="GO:0035091">
    <property type="term" value="F:phosphatidylinositol binding"/>
    <property type="evidence" value="ECO:0007669"/>
    <property type="project" value="InterPro"/>
</dbReference>
<dbReference type="InterPro" id="IPR017073">
    <property type="entry name" value="HGS/VPS27"/>
</dbReference>
<dbReference type="SMART" id="SM00064">
    <property type="entry name" value="FYVE"/>
    <property type="match status" value="1"/>
</dbReference>
<keyword evidence="6 8" id="KW-0863">Zinc-finger</keyword>
<dbReference type="SUPFAM" id="SSF57903">
    <property type="entry name" value="FYVE/PHD zinc finger"/>
    <property type="match status" value="1"/>
</dbReference>
<feature type="region of interest" description="Disordered" evidence="9">
    <location>
        <begin position="452"/>
        <end position="576"/>
    </location>
</feature>
<feature type="compositionally biased region" description="Polar residues" evidence="9">
    <location>
        <begin position="480"/>
        <end position="489"/>
    </location>
</feature>
<keyword evidence="13" id="KW-1185">Reference proteome</keyword>
<dbReference type="InterPro" id="IPR017455">
    <property type="entry name" value="Znf_FYVE-rel"/>
</dbReference>
<dbReference type="GO" id="GO:0008270">
    <property type="term" value="F:zinc ion binding"/>
    <property type="evidence" value="ECO:0007669"/>
    <property type="project" value="UniProtKB-KW"/>
</dbReference>
<dbReference type="Gene3D" id="6.10.140.100">
    <property type="match status" value="1"/>
</dbReference>
<comment type="caution">
    <text evidence="12">The sequence shown here is derived from an EMBL/GenBank/DDBJ whole genome shotgun (WGS) entry which is preliminary data.</text>
</comment>
<evidence type="ECO:0000259" key="10">
    <source>
        <dbReference type="PROSITE" id="PS50178"/>
    </source>
</evidence>
<protein>
    <recommendedName>
        <fullName evidence="3">Vacuolar protein sorting-associated protein 27</fullName>
    </recommendedName>
</protein>
<dbReference type="GO" id="GO:0010008">
    <property type="term" value="C:endosome membrane"/>
    <property type="evidence" value="ECO:0007669"/>
    <property type="project" value="UniProtKB-SubCell"/>
</dbReference>
<evidence type="ECO:0000256" key="8">
    <source>
        <dbReference type="PROSITE-ProRule" id="PRU00091"/>
    </source>
</evidence>
<feature type="domain" description="VHS" evidence="11">
    <location>
        <begin position="32"/>
        <end position="153"/>
    </location>
</feature>
<dbReference type="PROSITE" id="PS50330">
    <property type="entry name" value="UIM"/>
    <property type="match status" value="1"/>
</dbReference>
<feature type="domain" description="FYVE-type" evidence="10">
    <location>
        <begin position="172"/>
        <end position="227"/>
    </location>
</feature>
<evidence type="ECO:0000256" key="2">
    <source>
        <dbReference type="ARBA" id="ARBA00008597"/>
    </source>
</evidence>
<reference evidence="12 13" key="1">
    <citation type="journal article" date="2019" name="PLoS Genet.">
        <title>Convergent evolution of linked mating-type loci in basidiomycete fungi.</title>
        <authorList>
            <person name="Sun S."/>
            <person name="Coelho M.A."/>
            <person name="Heitman J."/>
            <person name="Nowrousian M."/>
        </authorList>
    </citation>
    <scope>NUCLEOTIDE SEQUENCE [LARGE SCALE GENOMIC DNA]</scope>
    <source>
        <strain evidence="12 13">CBS 4282</strain>
    </source>
</reference>